<dbReference type="Proteomes" id="UP001652623">
    <property type="component" value="Chromosome 1"/>
</dbReference>
<dbReference type="GeneID" id="107415651"/>
<accession>A0A6P3ZKP6</accession>
<reference evidence="2" key="2">
    <citation type="submission" date="2025-05" db="UniProtKB">
        <authorList>
            <consortium name="RefSeq"/>
        </authorList>
    </citation>
    <scope>NUCLEOTIDE SEQUENCE [LARGE SCALE GENOMIC DNA]</scope>
</reference>
<dbReference type="AlphaFoldDB" id="A0A6P3ZKP6"/>
<dbReference type="FunCoup" id="A0A6P3ZKP6">
    <property type="interactions" value="391"/>
</dbReference>
<proteinExistence type="evidence at protein level"/>
<protein>
    <submittedName>
        <fullName evidence="3">Triphosphate tunnel metalloenzyme 3</fullName>
    </submittedName>
</protein>
<dbReference type="CDD" id="cd07374">
    <property type="entry name" value="CYTH-like_Pase"/>
    <property type="match status" value="1"/>
</dbReference>
<dbReference type="GO" id="GO:0016462">
    <property type="term" value="F:pyrophosphatase activity"/>
    <property type="evidence" value="ECO:0007669"/>
    <property type="project" value="UniProtKB-ARBA"/>
</dbReference>
<reference evidence="4" key="1">
    <citation type="submission" date="2022-10" db="PDB data bank">
        <title>A super plant adenylyl cyclase-ZjAC.</title>
        <authorList>
            <person name="Liu Z.G."/>
            <person name="Yuan Y."/>
            <person name="Wang L.L."/>
            <person name="Zhao X."/>
            <person name="Wang L.X."/>
            <person name="Wang L.H."/>
            <person name="Zhao Z.H."/>
            <person name="Zhao J."/>
            <person name="Dai L."/>
            <person name="Wang J.R."/>
            <person name="Liu P."/>
            <person name="Liu M.J."/>
        </authorList>
    </citation>
    <scope>X-RAY CRYSTALLOGRAPHY (2.60 ANGSTROMS) OF 60-250 IN COMPLEX WITH MG(2+)</scope>
</reference>
<dbReference type="InParanoid" id="A0A6P3ZKP6"/>
<dbReference type="KEGG" id="zju:107415651"/>
<evidence type="ECO:0000313" key="2">
    <source>
        <dbReference type="Proteomes" id="UP001652623"/>
    </source>
</evidence>
<evidence type="ECO:0000313" key="3">
    <source>
        <dbReference type="RefSeq" id="XP_015879494.4"/>
    </source>
</evidence>
<evidence type="ECO:0000259" key="1">
    <source>
        <dbReference type="PROSITE" id="PS51707"/>
    </source>
</evidence>
<name>A0A6P3ZKP6_ZIZJJ</name>
<dbReference type="PANTHER" id="PTHR34948:SF2">
    <property type="entry name" value="TRIPHOSPHATE TUNNEL METALLOENZYME 3"/>
    <property type="match status" value="1"/>
</dbReference>
<dbReference type="InterPro" id="IPR033469">
    <property type="entry name" value="CYTH-like_dom_sf"/>
</dbReference>
<evidence type="ECO:0007829" key="4">
    <source>
        <dbReference type="PDB" id="8H92"/>
    </source>
</evidence>
<feature type="domain" description="CYTH" evidence="1">
    <location>
        <begin position="3"/>
        <end position="201"/>
    </location>
</feature>
<reference evidence="3" key="3">
    <citation type="submission" date="2025-08" db="UniProtKB">
        <authorList>
            <consortium name="RefSeq"/>
        </authorList>
    </citation>
    <scope>IDENTIFICATION</scope>
    <source>
        <tissue evidence="3">Seedling</tissue>
    </source>
</reference>
<dbReference type="GO" id="GO:0046872">
    <property type="term" value="F:metal ion binding"/>
    <property type="evidence" value="ECO:0007669"/>
    <property type="project" value="UniProtKB-KW"/>
</dbReference>
<organism evidence="2 3">
    <name type="scientific">Ziziphus jujuba</name>
    <name type="common">Chinese jujube</name>
    <name type="synonym">Ziziphus sativa</name>
    <dbReference type="NCBI Taxonomy" id="326968"/>
    <lineage>
        <taxon>Eukaryota</taxon>
        <taxon>Viridiplantae</taxon>
        <taxon>Streptophyta</taxon>
        <taxon>Embryophyta</taxon>
        <taxon>Tracheophyta</taxon>
        <taxon>Spermatophyta</taxon>
        <taxon>Magnoliopsida</taxon>
        <taxon>eudicotyledons</taxon>
        <taxon>Gunneridae</taxon>
        <taxon>Pentapetalae</taxon>
        <taxon>rosids</taxon>
        <taxon>fabids</taxon>
        <taxon>Rosales</taxon>
        <taxon>Rhamnaceae</taxon>
        <taxon>Paliureae</taxon>
        <taxon>Ziziphus</taxon>
    </lineage>
</organism>
<dbReference type="SUPFAM" id="SSF55154">
    <property type="entry name" value="CYTH-like phosphatases"/>
    <property type="match status" value="1"/>
</dbReference>
<dbReference type="PDB" id="8H92">
    <property type="method" value="X-ray"/>
    <property type="resolution" value="2.60 A"/>
    <property type="chains" value="A/B=60-250"/>
</dbReference>
<dbReference type="InterPro" id="IPR023577">
    <property type="entry name" value="CYTH_domain"/>
</dbReference>
<keyword evidence="4" id="KW-0002">3D-structure</keyword>
<dbReference type="PROSITE" id="PS51707">
    <property type="entry name" value="CYTH"/>
    <property type="match status" value="1"/>
</dbReference>
<dbReference type="RefSeq" id="XP_015879494.4">
    <property type="nucleotide sequence ID" value="XM_016024008.4"/>
</dbReference>
<dbReference type="Gene3D" id="2.40.320.10">
    <property type="entry name" value="Hypothetical Protein Pfu-838710-001"/>
    <property type="match status" value="1"/>
</dbReference>
<keyword evidence="2" id="KW-1185">Reference proteome</keyword>
<gene>
    <name evidence="3" type="primary">LOC107415651</name>
</gene>
<dbReference type="PANTHER" id="PTHR34948">
    <property type="entry name" value="OS08G0299200 PROTEIN"/>
    <property type="match status" value="1"/>
</dbReference>
<dbReference type="Pfam" id="PF01928">
    <property type="entry name" value="CYTH"/>
    <property type="match status" value="1"/>
</dbReference>
<sequence length="207" mass="23652">MHSMGTELKLRIRDSTAHCRLTKLLSAFHVETQHQENFFFDGANNELSSQQVVLFLRFYGDDTPQCFMSLKARAVLDEGVYRVDEEVEENFEPAVGRACVAQPEKLSSVECGILKMLKEKFGVLNFVGLGGFVNVRDVYKWEGLKLEVDKTLYEFGTNHEIECETSDPEGVKKVLEEFLKENGIQYSYSQASKFEVFRSKKLPQSVN</sequence>
<dbReference type="SMR" id="A0A6P3ZKP6"/>